<dbReference type="CDD" id="cd13232">
    <property type="entry name" value="Ig-PH_SCAB1"/>
    <property type="match status" value="1"/>
</dbReference>
<dbReference type="Pfam" id="PF16711">
    <property type="entry name" value="SCAB-ABD"/>
    <property type="match status" value="1"/>
</dbReference>
<evidence type="ECO:0000259" key="5">
    <source>
        <dbReference type="Pfam" id="PF17684"/>
    </source>
</evidence>
<dbReference type="Gene3D" id="2.30.29.140">
    <property type="match status" value="1"/>
</dbReference>
<dbReference type="Pfam" id="PF17684">
    <property type="entry name" value="SCAB-PH"/>
    <property type="match status" value="1"/>
</dbReference>
<feature type="domain" description="Stomatal closure-related actin-binding protein Ig" evidence="2">
    <location>
        <begin position="330"/>
        <end position="426"/>
    </location>
</feature>
<reference evidence="6 7" key="1">
    <citation type="submission" date="2020-08" db="EMBL/GenBank/DDBJ databases">
        <title>Plant Genome Project.</title>
        <authorList>
            <person name="Zhang R.-G."/>
        </authorList>
    </citation>
    <scope>NUCLEOTIDE SEQUENCE [LARGE SCALE GENOMIC DNA]</scope>
    <source>
        <tissue evidence="6">Rhizome</tissue>
    </source>
</reference>
<dbReference type="Gene3D" id="1.20.5.440">
    <property type="entry name" value="ATP synthase delta/epsilon subunit, C-terminal domain"/>
    <property type="match status" value="1"/>
</dbReference>
<evidence type="ECO:0000259" key="2">
    <source>
        <dbReference type="Pfam" id="PF16709"/>
    </source>
</evidence>
<dbReference type="Pfam" id="PF16712">
    <property type="entry name" value="SCAB_CC"/>
    <property type="match status" value="1"/>
</dbReference>
<dbReference type="GO" id="GO:0007015">
    <property type="term" value="P:actin filament organization"/>
    <property type="evidence" value="ECO:0007669"/>
    <property type="project" value="InterPro"/>
</dbReference>
<feature type="domain" description="Stomatal closure-related actin-binding protein actin-binding" evidence="3">
    <location>
        <begin position="51"/>
        <end position="93"/>
    </location>
</feature>
<gene>
    <name evidence="6" type="ORF">ZIOFF_066601</name>
</gene>
<evidence type="ECO:0000259" key="3">
    <source>
        <dbReference type="Pfam" id="PF16711"/>
    </source>
</evidence>
<dbReference type="AlphaFoldDB" id="A0A8J5KE04"/>
<dbReference type="GO" id="GO:0010119">
    <property type="term" value="P:regulation of stomatal movement"/>
    <property type="evidence" value="ECO:0007669"/>
    <property type="project" value="InterPro"/>
</dbReference>
<evidence type="ECO:0000313" key="7">
    <source>
        <dbReference type="Proteomes" id="UP000734854"/>
    </source>
</evidence>
<evidence type="ECO:0000256" key="1">
    <source>
        <dbReference type="SAM" id="Coils"/>
    </source>
</evidence>
<keyword evidence="1" id="KW-0175">Coiled coil</keyword>
<feature type="domain" description="Stomatal closure-related actin-binding protein coiled-coil" evidence="4">
    <location>
        <begin position="97"/>
        <end position="238"/>
    </location>
</feature>
<accession>A0A8J5KE04</accession>
<name>A0A8J5KE04_ZINOF</name>
<evidence type="ECO:0000259" key="4">
    <source>
        <dbReference type="Pfam" id="PF16712"/>
    </source>
</evidence>
<keyword evidence="7" id="KW-1185">Reference proteome</keyword>
<protein>
    <recommendedName>
        <fullName evidence="8">Stomatal closure-related actin-binding protein 1</fullName>
    </recommendedName>
</protein>
<organism evidence="6 7">
    <name type="scientific">Zingiber officinale</name>
    <name type="common">Ginger</name>
    <name type="synonym">Amomum zingiber</name>
    <dbReference type="NCBI Taxonomy" id="94328"/>
    <lineage>
        <taxon>Eukaryota</taxon>
        <taxon>Viridiplantae</taxon>
        <taxon>Streptophyta</taxon>
        <taxon>Embryophyta</taxon>
        <taxon>Tracheophyta</taxon>
        <taxon>Spermatophyta</taxon>
        <taxon>Magnoliopsida</taxon>
        <taxon>Liliopsida</taxon>
        <taxon>Zingiberales</taxon>
        <taxon>Zingiberaceae</taxon>
        <taxon>Zingiber</taxon>
    </lineage>
</organism>
<feature type="domain" description="Stomatal closure-related actin-binding protein PH" evidence="5">
    <location>
        <begin position="429"/>
        <end position="536"/>
    </location>
</feature>
<dbReference type="GO" id="GO:0003779">
    <property type="term" value="F:actin binding"/>
    <property type="evidence" value="ECO:0007669"/>
    <property type="project" value="InterPro"/>
</dbReference>
<feature type="coiled-coil region" evidence="1">
    <location>
        <begin position="171"/>
        <end position="229"/>
    </location>
</feature>
<proteinExistence type="predicted"/>
<dbReference type="Proteomes" id="UP000734854">
    <property type="component" value="Unassembled WGS sequence"/>
</dbReference>
<dbReference type="PANTHER" id="PTHR31172">
    <property type="entry name" value="STOMATAL CLOSURE-RELATED ACTIN-BINDING PROTEIN 1"/>
    <property type="match status" value="1"/>
</dbReference>
<dbReference type="InterPro" id="IPR032012">
    <property type="entry name" value="SCAB-ABD"/>
</dbReference>
<evidence type="ECO:0008006" key="8">
    <source>
        <dbReference type="Google" id="ProtNLM"/>
    </source>
</evidence>
<dbReference type="InterPro" id="IPR032009">
    <property type="entry name" value="SCAB_CC"/>
</dbReference>
<comment type="caution">
    <text evidence="6">The sequence shown here is derived from an EMBL/GenBank/DDBJ whole genome shotgun (WGS) entry which is preliminary data.</text>
</comment>
<evidence type="ECO:0000313" key="6">
    <source>
        <dbReference type="EMBL" id="KAG6477348.1"/>
    </source>
</evidence>
<dbReference type="PANTHER" id="PTHR31172:SF3">
    <property type="entry name" value="STOMATAL CLOSURE-RELATED ACTIN-BINDING PROTEIN 1"/>
    <property type="match status" value="1"/>
</dbReference>
<dbReference type="InterPro" id="IPR041144">
    <property type="entry name" value="SCAB-PH"/>
</dbReference>
<dbReference type="InterPro" id="IPR032015">
    <property type="entry name" value="SCAB-Ig"/>
</dbReference>
<dbReference type="Gene3D" id="2.60.40.2700">
    <property type="match status" value="1"/>
</dbReference>
<dbReference type="EMBL" id="JACMSC010000018">
    <property type="protein sequence ID" value="KAG6477348.1"/>
    <property type="molecule type" value="Genomic_DNA"/>
</dbReference>
<sequence>MTRVAGEFGDPKQKEAMKMVSSDVNFVFSQAYDIGDNSITLEQESTEMPSLKEIVAKETSELLEQKKRLSVRDLTKRFEQGLSEASKLSNEAKWREVASLDRHVLLKKLRDVLDSLRGRVAGRNKDDADEAISMVEVLAVQLTQREGELIQEKAELKRLATFLRQTTEDAKRAVEEERALAHAEIENALDAVQRVEKAFQDQKLITSSSNKHLHELEELRKEVQEARRIKMLHQPSRVYFNNCTNFEPIFIGYGHGARASSFKGPTHREVYELYSAKKRVGSGIRINAWIKILSMPIGTIEIFHSAPALRCGMTLLAKVKRVEENISDTYQLEGSESLGSCLCIVPQVDSAPSISNYHIQWYRMLPGGNKELIFGATKPVYAPEPYDVGRLLQAEIILDDQKMTVTTTGPIDPAAGLGDHVENLLRKPDTEFNVVIMQMNGRDYHTKSAHVFHVGKMKIKLRKGKSTMAKESYSSSMLLCGVRGGGNAAARSLLWQVRKGLTFTLAFEFERERNAAIMLARRFAFDCNIVLAGPDDRSSRGT</sequence>
<dbReference type="InterPro" id="IPR039640">
    <property type="entry name" value="SCAB"/>
</dbReference>
<dbReference type="Pfam" id="PF16709">
    <property type="entry name" value="SCAB-Ig"/>
    <property type="match status" value="1"/>
</dbReference>